<proteinExistence type="predicted"/>
<gene>
    <name evidence="1" type="ORF">SBD_4421</name>
</gene>
<evidence type="ECO:0000313" key="2">
    <source>
        <dbReference type="Proteomes" id="UP000030760"/>
    </source>
</evidence>
<dbReference type="EMBL" id="KB405078">
    <property type="protein sequence ID" value="EMF54753.1"/>
    <property type="molecule type" value="Genomic_DNA"/>
</dbReference>
<accession>M3EZX0</accession>
<protein>
    <submittedName>
        <fullName evidence="1">Transposase</fullName>
    </submittedName>
</protein>
<dbReference type="AlphaFoldDB" id="M3EZX0"/>
<name>M3EZX0_9ACTN</name>
<evidence type="ECO:0000313" key="1">
    <source>
        <dbReference type="EMBL" id="EMF54753.1"/>
    </source>
</evidence>
<sequence length="52" mass="5781">MVTLESARQGSPWRAGSLQVNCAFSFCWAQWFTPPGPLDVTAPDPCPDEEQR</sequence>
<organism evidence="1 2">
    <name type="scientific">Streptomyces bottropensis ATCC 25435</name>
    <dbReference type="NCBI Taxonomy" id="1054862"/>
    <lineage>
        <taxon>Bacteria</taxon>
        <taxon>Bacillati</taxon>
        <taxon>Actinomycetota</taxon>
        <taxon>Actinomycetes</taxon>
        <taxon>Kitasatosporales</taxon>
        <taxon>Streptomycetaceae</taxon>
        <taxon>Streptomyces</taxon>
    </lineage>
</organism>
<dbReference type="Proteomes" id="UP000030760">
    <property type="component" value="Unassembled WGS sequence"/>
</dbReference>
<reference evidence="2" key="1">
    <citation type="journal article" date="2013" name="Genome Announc.">
        <title>Draft Genome Sequence of Streptomyces bottropensis ATCC 25435, a Bottromycin-Producing Actinomycete.</title>
        <authorList>
            <person name="Zhang H."/>
            <person name="Zhou W."/>
            <person name="Zhuang Y."/>
            <person name="Liang X."/>
            <person name="Liu T."/>
        </authorList>
    </citation>
    <scope>NUCLEOTIDE SEQUENCE [LARGE SCALE GENOMIC DNA]</scope>
    <source>
        <strain evidence="2">ATCC 25435</strain>
    </source>
</reference>